<reference evidence="3 5" key="1">
    <citation type="submission" date="2023-08" db="EMBL/GenBank/DDBJ databases">
        <title>Comparative genomics and taxonomic characterization of three novel marine species of genus Marivirga.</title>
        <authorList>
            <person name="Muhammad N."/>
            <person name="Kim S.-G."/>
        </authorList>
    </citation>
    <scope>NUCLEOTIDE SEQUENCE</scope>
    <source>
        <strain evidence="4 5">ABR2-2</strain>
        <strain evidence="3">BKB1-2</strain>
    </source>
</reference>
<sequence>MTIFNFNKNSDLSNWYVVDDKVMGGVSAGSIRINEEGYAVFKGDVSLENNGGFSSVRYRFPKIELTDFTKVKIKLKGDGKNYQFRIKANSNDYYSYTFTFQTTNNWDIIDIPLSSMYPVFRGRRLNMPNFNHSSVSEVTFLIANKRNEKFELLIDSIELI</sequence>
<keyword evidence="5" id="KW-1185">Reference proteome</keyword>
<dbReference type="Proteomes" id="UP001244443">
    <property type="component" value="Chromosome"/>
</dbReference>
<dbReference type="PANTHER" id="PTHR13194:SF19">
    <property type="entry name" value="NAD(P)-BINDING ROSSMANN-FOLD SUPERFAMILY PROTEIN"/>
    <property type="match status" value="1"/>
</dbReference>
<dbReference type="Proteomes" id="UP001232019">
    <property type="component" value="Chromosome"/>
</dbReference>
<dbReference type="EMBL" id="CP129968">
    <property type="protein sequence ID" value="WKK81459.2"/>
    <property type="molecule type" value="Genomic_DNA"/>
</dbReference>
<dbReference type="InterPro" id="IPR039131">
    <property type="entry name" value="NDUFAF1"/>
</dbReference>
<evidence type="ECO:0000256" key="1">
    <source>
        <dbReference type="ARBA" id="ARBA00007884"/>
    </source>
</evidence>
<dbReference type="PANTHER" id="PTHR13194">
    <property type="entry name" value="COMPLEX I INTERMEDIATE-ASSOCIATED PROTEIN 30"/>
    <property type="match status" value="1"/>
</dbReference>
<evidence type="ECO:0000259" key="2">
    <source>
        <dbReference type="Pfam" id="PF08547"/>
    </source>
</evidence>
<dbReference type="KEGG" id="marp:QYS47_03895"/>
<accession>A0AA51N6M2</accession>
<dbReference type="InterPro" id="IPR013857">
    <property type="entry name" value="NADH-UbQ_OxRdtase-assoc_prot30"/>
</dbReference>
<dbReference type="Gene3D" id="2.60.120.430">
    <property type="entry name" value="Galactose-binding lectin"/>
    <property type="match status" value="1"/>
</dbReference>
<dbReference type="SUPFAM" id="SSF49785">
    <property type="entry name" value="Galactose-binding domain-like"/>
    <property type="match status" value="1"/>
</dbReference>
<dbReference type="AlphaFoldDB" id="A0AA49J9J3"/>
<dbReference type="InterPro" id="IPR008979">
    <property type="entry name" value="Galactose-bd-like_sf"/>
</dbReference>
<feature type="domain" description="NADH:ubiquinone oxidoreductase intermediate-associated protein 30" evidence="2">
    <location>
        <begin position="4"/>
        <end position="154"/>
    </location>
</feature>
<evidence type="ECO:0000313" key="5">
    <source>
        <dbReference type="Proteomes" id="UP001244443"/>
    </source>
</evidence>
<proteinExistence type="inferred from homology"/>
<comment type="similarity">
    <text evidence="1">Belongs to the CIA30 family.</text>
</comment>
<name>A0AA49J9J3_9BACT</name>
<evidence type="ECO:0000313" key="3">
    <source>
        <dbReference type="EMBL" id="WKK81459.2"/>
    </source>
</evidence>
<dbReference type="EMBL" id="CP129970">
    <property type="protein sequence ID" value="WMN07149.1"/>
    <property type="molecule type" value="Genomic_DNA"/>
</dbReference>
<organism evidence="3">
    <name type="scientific">Marivirga arenosa</name>
    <dbReference type="NCBI Taxonomy" id="3059076"/>
    <lineage>
        <taxon>Bacteria</taxon>
        <taxon>Pseudomonadati</taxon>
        <taxon>Bacteroidota</taxon>
        <taxon>Cytophagia</taxon>
        <taxon>Cytophagales</taxon>
        <taxon>Marivirgaceae</taxon>
        <taxon>Marivirga</taxon>
    </lineage>
</organism>
<gene>
    <name evidence="3" type="ORF">QYS47_03895</name>
    <name evidence="4" type="ORF">QYS48_27950</name>
</gene>
<dbReference type="RefSeq" id="WP_308357210.1">
    <property type="nucleotide sequence ID" value="NZ_CP129968.2"/>
</dbReference>
<evidence type="ECO:0000313" key="4">
    <source>
        <dbReference type="EMBL" id="WMN07149.1"/>
    </source>
</evidence>
<accession>A0AA49J9J3</accession>
<dbReference type="Pfam" id="PF08547">
    <property type="entry name" value="CIA30"/>
    <property type="match status" value="1"/>
</dbReference>
<protein>
    <submittedName>
        <fullName evidence="3">CIA30 family protein</fullName>
    </submittedName>
</protein>